<dbReference type="AlphaFoldDB" id="A0A2V1DL26"/>
<keyword evidence="2" id="KW-1185">Reference proteome</keyword>
<evidence type="ECO:0000313" key="2">
    <source>
        <dbReference type="Proteomes" id="UP000244855"/>
    </source>
</evidence>
<proteinExistence type="predicted"/>
<reference evidence="1 2" key="1">
    <citation type="journal article" date="2018" name="Sci. Rep.">
        <title>Comparative genomics provides insights into the lifestyle and reveals functional heterogeneity of dark septate endophytic fungi.</title>
        <authorList>
            <person name="Knapp D.G."/>
            <person name="Nemeth J.B."/>
            <person name="Barry K."/>
            <person name="Hainaut M."/>
            <person name="Henrissat B."/>
            <person name="Johnson J."/>
            <person name="Kuo A."/>
            <person name="Lim J.H.P."/>
            <person name="Lipzen A."/>
            <person name="Nolan M."/>
            <person name="Ohm R.A."/>
            <person name="Tamas L."/>
            <person name="Grigoriev I.V."/>
            <person name="Spatafora J.W."/>
            <person name="Nagy L.G."/>
            <person name="Kovacs G.M."/>
        </authorList>
    </citation>
    <scope>NUCLEOTIDE SEQUENCE [LARGE SCALE GENOMIC DNA]</scope>
    <source>
        <strain evidence="1 2">DSE2036</strain>
    </source>
</reference>
<evidence type="ECO:0000313" key="1">
    <source>
        <dbReference type="EMBL" id="PVH98323.1"/>
    </source>
</evidence>
<accession>A0A2V1DL26</accession>
<protein>
    <submittedName>
        <fullName evidence="1">Uncharacterized protein</fullName>
    </submittedName>
</protein>
<name>A0A2V1DL26_9PLEO</name>
<gene>
    <name evidence="1" type="ORF">DM02DRAFT_657449</name>
</gene>
<dbReference type="EMBL" id="KZ805416">
    <property type="protein sequence ID" value="PVH98323.1"/>
    <property type="molecule type" value="Genomic_DNA"/>
</dbReference>
<organism evidence="1 2">
    <name type="scientific">Periconia macrospinosa</name>
    <dbReference type="NCBI Taxonomy" id="97972"/>
    <lineage>
        <taxon>Eukaryota</taxon>
        <taxon>Fungi</taxon>
        <taxon>Dikarya</taxon>
        <taxon>Ascomycota</taxon>
        <taxon>Pezizomycotina</taxon>
        <taxon>Dothideomycetes</taxon>
        <taxon>Pleosporomycetidae</taxon>
        <taxon>Pleosporales</taxon>
        <taxon>Massarineae</taxon>
        <taxon>Periconiaceae</taxon>
        <taxon>Periconia</taxon>
    </lineage>
</organism>
<sequence>MTTSTITLSSGDGKGNLVENINSQVGSENNVEKLRDGRDYLKGYKILKQRWNPPNYPDTVKGNYPGGPYKFFGMASKAAAGTQKEIRNTNEWPNLQRPDVHKIIRLNMNDPNQQEVILEHGPKRAVAPFETRANDKCVISPTQWDNDHTDVPDDCFDLDFDVHNEEGVVLGD</sequence>
<dbReference type="Proteomes" id="UP000244855">
    <property type="component" value="Unassembled WGS sequence"/>
</dbReference>